<dbReference type="AlphaFoldDB" id="A0AAV5QVX0"/>
<dbReference type="RefSeq" id="XP_064855641.1">
    <property type="nucleotide sequence ID" value="XM_064999569.1"/>
</dbReference>
<accession>A0AAV5QVX0</accession>
<evidence type="ECO:0000313" key="1">
    <source>
        <dbReference type="EMBL" id="GMM38646.1"/>
    </source>
</evidence>
<sequence length="164" mass="18594">MTVQTTLKNNRRSMWVYNPAPRRVIGDPLYVGNPKGGADISCPSVYHHTPAFLQLWYPDPYQIVMESLHTFSLSQFDTILKIVFDIFKRKKSALLSMIEGIKCPEVGSKTVKWSNGGKKTEEEYNLAINCILMLSTTSVFDEGANFPLVDAREKLHNLKTLLLN</sequence>
<name>A0AAV5QVX0_9ASCO</name>
<organism evidence="1 2">
    <name type="scientific">Saccharomycopsis crataegensis</name>
    <dbReference type="NCBI Taxonomy" id="43959"/>
    <lineage>
        <taxon>Eukaryota</taxon>
        <taxon>Fungi</taxon>
        <taxon>Dikarya</taxon>
        <taxon>Ascomycota</taxon>
        <taxon>Saccharomycotina</taxon>
        <taxon>Saccharomycetes</taxon>
        <taxon>Saccharomycopsidaceae</taxon>
        <taxon>Saccharomycopsis</taxon>
    </lineage>
</organism>
<comment type="caution">
    <text evidence="1">The sequence shown here is derived from an EMBL/GenBank/DDBJ whole genome shotgun (WGS) entry which is preliminary data.</text>
</comment>
<evidence type="ECO:0000313" key="2">
    <source>
        <dbReference type="Proteomes" id="UP001360560"/>
    </source>
</evidence>
<proteinExistence type="predicted"/>
<dbReference type="GeneID" id="90076634"/>
<keyword evidence="2" id="KW-1185">Reference proteome</keyword>
<gene>
    <name evidence="1" type="ORF">DASC09_059850</name>
</gene>
<protein>
    <submittedName>
        <fullName evidence="1">Uncharacterized protein</fullName>
    </submittedName>
</protein>
<dbReference type="EMBL" id="BTFZ01000020">
    <property type="protein sequence ID" value="GMM38646.1"/>
    <property type="molecule type" value="Genomic_DNA"/>
</dbReference>
<reference evidence="1 2" key="1">
    <citation type="journal article" date="2023" name="Elife">
        <title>Identification of key yeast species and microbe-microbe interactions impacting larval growth of Drosophila in the wild.</title>
        <authorList>
            <person name="Mure A."/>
            <person name="Sugiura Y."/>
            <person name="Maeda R."/>
            <person name="Honda K."/>
            <person name="Sakurai N."/>
            <person name="Takahashi Y."/>
            <person name="Watada M."/>
            <person name="Katoh T."/>
            <person name="Gotoh A."/>
            <person name="Gotoh Y."/>
            <person name="Taniguchi I."/>
            <person name="Nakamura K."/>
            <person name="Hayashi T."/>
            <person name="Katayama T."/>
            <person name="Uemura T."/>
            <person name="Hattori Y."/>
        </authorList>
    </citation>
    <scope>NUCLEOTIDE SEQUENCE [LARGE SCALE GENOMIC DNA]</scope>
    <source>
        <strain evidence="1 2">SC-9</strain>
    </source>
</reference>
<dbReference type="Proteomes" id="UP001360560">
    <property type="component" value="Unassembled WGS sequence"/>
</dbReference>